<proteinExistence type="predicted"/>
<evidence type="ECO:0000313" key="2">
    <source>
        <dbReference type="EMBL" id="GEP58665.1"/>
    </source>
</evidence>
<gene>
    <name evidence="2" type="ORF">RSO01_58310</name>
</gene>
<comment type="caution">
    <text evidence="2">The sequence shown here is derived from an EMBL/GenBank/DDBJ whole genome shotgun (WGS) entry which is preliminary data.</text>
</comment>
<dbReference type="AlphaFoldDB" id="A0A512NIC1"/>
<organism evidence="2 3">
    <name type="scientific">Reyranella soli</name>
    <dbReference type="NCBI Taxonomy" id="1230389"/>
    <lineage>
        <taxon>Bacteria</taxon>
        <taxon>Pseudomonadati</taxon>
        <taxon>Pseudomonadota</taxon>
        <taxon>Alphaproteobacteria</taxon>
        <taxon>Hyphomicrobiales</taxon>
        <taxon>Reyranellaceae</taxon>
        <taxon>Reyranella</taxon>
    </lineage>
</organism>
<name>A0A512NIC1_9HYPH</name>
<evidence type="ECO:0000256" key="1">
    <source>
        <dbReference type="SAM" id="SignalP"/>
    </source>
</evidence>
<dbReference type="EMBL" id="BKAJ01000107">
    <property type="protein sequence ID" value="GEP58665.1"/>
    <property type="molecule type" value="Genomic_DNA"/>
</dbReference>
<sequence length="118" mass="12506">MRLAEVLAAATLLALLSQPALAEPRWLACKFNAGGKEQSFHMVFDDMRGTAALFDGGSLVEGTSTSINFQSLRTRFPQFNITYNRNDGALAVSPVGVGGLMNGECRRAPPPPGAPAVQ</sequence>
<keyword evidence="3" id="KW-1185">Reference proteome</keyword>
<dbReference type="RefSeq" id="WP_147154062.1">
    <property type="nucleotide sequence ID" value="NZ_BKAJ01000107.1"/>
</dbReference>
<protein>
    <submittedName>
        <fullName evidence="2">Uncharacterized protein</fullName>
    </submittedName>
</protein>
<feature type="chain" id="PRO_5022094875" evidence="1">
    <location>
        <begin position="23"/>
        <end position="118"/>
    </location>
</feature>
<evidence type="ECO:0000313" key="3">
    <source>
        <dbReference type="Proteomes" id="UP000321058"/>
    </source>
</evidence>
<accession>A0A512NIC1</accession>
<feature type="signal peptide" evidence="1">
    <location>
        <begin position="1"/>
        <end position="22"/>
    </location>
</feature>
<dbReference type="OrthoDB" id="7376400at2"/>
<keyword evidence="1" id="KW-0732">Signal</keyword>
<reference evidence="2 3" key="1">
    <citation type="submission" date="2019-07" db="EMBL/GenBank/DDBJ databases">
        <title>Whole genome shotgun sequence of Reyranella soli NBRC 108950.</title>
        <authorList>
            <person name="Hosoyama A."/>
            <person name="Uohara A."/>
            <person name="Ohji S."/>
            <person name="Ichikawa N."/>
        </authorList>
    </citation>
    <scope>NUCLEOTIDE SEQUENCE [LARGE SCALE GENOMIC DNA]</scope>
    <source>
        <strain evidence="2 3">NBRC 108950</strain>
    </source>
</reference>
<dbReference type="Proteomes" id="UP000321058">
    <property type="component" value="Unassembled WGS sequence"/>
</dbReference>